<gene>
    <name evidence="1" type="ORF">JZ751_008687</name>
</gene>
<evidence type="ECO:0000313" key="2">
    <source>
        <dbReference type="Proteomes" id="UP000824540"/>
    </source>
</evidence>
<dbReference type="Proteomes" id="UP000824540">
    <property type="component" value="Unassembled WGS sequence"/>
</dbReference>
<organism evidence="1 2">
    <name type="scientific">Albula glossodonta</name>
    <name type="common">roundjaw bonefish</name>
    <dbReference type="NCBI Taxonomy" id="121402"/>
    <lineage>
        <taxon>Eukaryota</taxon>
        <taxon>Metazoa</taxon>
        <taxon>Chordata</taxon>
        <taxon>Craniata</taxon>
        <taxon>Vertebrata</taxon>
        <taxon>Euteleostomi</taxon>
        <taxon>Actinopterygii</taxon>
        <taxon>Neopterygii</taxon>
        <taxon>Teleostei</taxon>
        <taxon>Albuliformes</taxon>
        <taxon>Albulidae</taxon>
        <taxon>Albula</taxon>
    </lineage>
</organism>
<sequence>MAISSPLCVGKNAHALTPKRAATHHASRTQEGGLFQVRGHDYDTLSRAEGTLANDLLDGAMSQAGCIGLYAAPASTAALRPLQRHHDVAQLRCTE</sequence>
<keyword evidence="2" id="KW-1185">Reference proteome</keyword>
<name>A0A8T2NX02_9TELE</name>
<reference evidence="1" key="1">
    <citation type="thesis" date="2021" institute="BYU ScholarsArchive" country="Provo, UT, USA">
        <title>Applications of and Algorithms for Genome Assembly and Genomic Analyses with an Emphasis on Marine Teleosts.</title>
        <authorList>
            <person name="Pickett B.D."/>
        </authorList>
    </citation>
    <scope>NUCLEOTIDE SEQUENCE</scope>
    <source>
        <strain evidence="1">HI-2016</strain>
    </source>
</reference>
<dbReference type="EMBL" id="JAFBMS010000017">
    <property type="protein sequence ID" value="KAG9345543.1"/>
    <property type="molecule type" value="Genomic_DNA"/>
</dbReference>
<dbReference type="AlphaFoldDB" id="A0A8T2NX02"/>
<proteinExistence type="predicted"/>
<evidence type="ECO:0000313" key="1">
    <source>
        <dbReference type="EMBL" id="KAG9345543.1"/>
    </source>
</evidence>
<accession>A0A8T2NX02</accession>
<protein>
    <submittedName>
        <fullName evidence="1">Uncharacterized protein</fullName>
    </submittedName>
</protein>
<comment type="caution">
    <text evidence="1">The sequence shown here is derived from an EMBL/GenBank/DDBJ whole genome shotgun (WGS) entry which is preliminary data.</text>
</comment>